<dbReference type="InterPro" id="IPR025836">
    <property type="entry name" value="Zn_knuckle_CX2CX4HX4C"/>
</dbReference>
<organism evidence="3">
    <name type="scientific">Brachypodium distachyon</name>
    <name type="common">Purple false brome</name>
    <name type="synonym">Trachynia distachya</name>
    <dbReference type="NCBI Taxonomy" id="15368"/>
    <lineage>
        <taxon>Eukaryota</taxon>
        <taxon>Viridiplantae</taxon>
        <taxon>Streptophyta</taxon>
        <taxon>Embryophyta</taxon>
        <taxon>Tracheophyta</taxon>
        <taxon>Spermatophyta</taxon>
        <taxon>Magnoliopsida</taxon>
        <taxon>Liliopsida</taxon>
        <taxon>Poales</taxon>
        <taxon>Poaceae</taxon>
        <taxon>BOP clade</taxon>
        <taxon>Pooideae</taxon>
        <taxon>Stipodae</taxon>
        <taxon>Brachypodieae</taxon>
        <taxon>Brachypodium</taxon>
    </lineage>
</organism>
<proteinExistence type="predicted"/>
<dbReference type="AlphaFoldDB" id="A0A0Q3ERR2"/>
<protein>
    <recommendedName>
        <fullName evidence="2">Zinc knuckle CX2CX4HX4C domain-containing protein</fullName>
    </recommendedName>
</protein>
<feature type="compositionally biased region" description="Basic and acidic residues" evidence="1">
    <location>
        <begin position="184"/>
        <end position="198"/>
    </location>
</feature>
<reference evidence="4" key="3">
    <citation type="submission" date="2018-08" db="UniProtKB">
        <authorList>
            <consortium name="EnsemblPlants"/>
        </authorList>
    </citation>
    <scope>IDENTIFICATION</scope>
    <source>
        <strain evidence="4">cv. Bd21</strain>
    </source>
</reference>
<dbReference type="Pfam" id="PF14392">
    <property type="entry name" value="zf-CCHC_4"/>
    <property type="match status" value="1"/>
</dbReference>
<name>A0A0Q3ERR2_BRADI</name>
<keyword evidence="5" id="KW-1185">Reference proteome</keyword>
<dbReference type="EMBL" id="CM000883">
    <property type="protein sequence ID" value="KQJ88980.1"/>
    <property type="molecule type" value="Genomic_DNA"/>
</dbReference>
<dbReference type="EnsemblPlants" id="KQJ88980">
    <property type="protein sequence ID" value="KQJ88980"/>
    <property type="gene ID" value="BRADI_4g22572v3"/>
</dbReference>
<feature type="compositionally biased region" description="Basic and acidic residues" evidence="1">
    <location>
        <begin position="137"/>
        <end position="149"/>
    </location>
</feature>
<dbReference type="InParanoid" id="A0A0Q3ERR2"/>
<feature type="region of interest" description="Disordered" evidence="1">
    <location>
        <begin position="118"/>
        <end position="261"/>
    </location>
</feature>
<dbReference type="OrthoDB" id="656425at2759"/>
<feature type="compositionally biased region" description="Low complexity" evidence="1">
    <location>
        <begin position="119"/>
        <end position="128"/>
    </location>
</feature>
<sequence length="261" mass="28884">MYQGPWLFRGFMIHSIPEPYRQQTVVDQLARQIGKVISVEMNPPKYFEGDYVRVRASMMTPTEHFLLDVKYEKLGFFCDFCGHFGHNQEECGDGLHDPSMLQYGKWFLAKRRVSSTSFSSGIRAPSSGRRGGRGGGRGRDMGSLKRSSQEADLSTEEELQDTGASPIKTVNERVDGGSPPSAQKKLDLGGDAHADSKVQDVTMGDSKDEHGAKNQSELTPRPPPKYMKPKDHKRVKASPSPLPKAVNDGSAASSLKDRRVQ</sequence>
<evidence type="ECO:0000259" key="2">
    <source>
        <dbReference type="Pfam" id="PF14392"/>
    </source>
</evidence>
<dbReference type="Proteomes" id="UP000008810">
    <property type="component" value="Chromosome 4"/>
</dbReference>
<dbReference type="FunCoup" id="A0A0Q3ERR2">
    <property type="interactions" value="1"/>
</dbReference>
<dbReference type="Gramene" id="KQJ88980">
    <property type="protein sequence ID" value="KQJ88980"/>
    <property type="gene ID" value="BRADI_4g22572v3"/>
</dbReference>
<evidence type="ECO:0000256" key="1">
    <source>
        <dbReference type="SAM" id="MobiDB-lite"/>
    </source>
</evidence>
<feature type="domain" description="Zinc knuckle CX2CX4HX4C" evidence="2">
    <location>
        <begin position="62"/>
        <end position="91"/>
    </location>
</feature>
<reference evidence="3 4" key="1">
    <citation type="journal article" date="2010" name="Nature">
        <title>Genome sequencing and analysis of the model grass Brachypodium distachyon.</title>
        <authorList>
            <consortium name="International Brachypodium Initiative"/>
        </authorList>
    </citation>
    <scope>NUCLEOTIDE SEQUENCE [LARGE SCALE GENOMIC DNA]</scope>
    <source>
        <strain evidence="3 4">Bd21</strain>
    </source>
</reference>
<evidence type="ECO:0000313" key="5">
    <source>
        <dbReference type="Proteomes" id="UP000008810"/>
    </source>
</evidence>
<evidence type="ECO:0000313" key="4">
    <source>
        <dbReference type="EnsemblPlants" id="KQJ88980"/>
    </source>
</evidence>
<gene>
    <name evidence="3" type="ORF">BRADI_4g22572v3</name>
</gene>
<accession>A0A0Q3ERR2</accession>
<evidence type="ECO:0000313" key="3">
    <source>
        <dbReference type="EMBL" id="KQJ88980.1"/>
    </source>
</evidence>
<reference evidence="3" key="2">
    <citation type="submission" date="2017-06" db="EMBL/GenBank/DDBJ databases">
        <title>WGS assembly of Brachypodium distachyon.</title>
        <authorList>
            <consortium name="The International Brachypodium Initiative"/>
            <person name="Lucas S."/>
            <person name="Harmon-Smith M."/>
            <person name="Lail K."/>
            <person name="Tice H."/>
            <person name="Grimwood J."/>
            <person name="Bruce D."/>
            <person name="Barry K."/>
            <person name="Shu S."/>
            <person name="Lindquist E."/>
            <person name="Wang M."/>
            <person name="Pitluck S."/>
            <person name="Vogel J.P."/>
            <person name="Garvin D.F."/>
            <person name="Mockler T.C."/>
            <person name="Schmutz J."/>
            <person name="Rokhsar D."/>
            <person name="Bevan M.W."/>
        </authorList>
    </citation>
    <scope>NUCLEOTIDE SEQUENCE</scope>
    <source>
        <strain evidence="3">Bd21</strain>
    </source>
</reference>